<dbReference type="InterPro" id="IPR029058">
    <property type="entry name" value="AB_hydrolase_fold"/>
</dbReference>
<dbReference type="AlphaFoldDB" id="A0A3S2VYE5"/>
<dbReference type="EMBL" id="SACT01000002">
    <property type="protein sequence ID" value="RVT52699.1"/>
    <property type="molecule type" value="Genomic_DNA"/>
</dbReference>
<feature type="signal peptide" evidence="1">
    <location>
        <begin position="1"/>
        <end position="21"/>
    </location>
</feature>
<organism evidence="2 3">
    <name type="scientific">Rubrivivax albus</name>
    <dbReference type="NCBI Taxonomy" id="2499835"/>
    <lineage>
        <taxon>Bacteria</taxon>
        <taxon>Pseudomonadati</taxon>
        <taxon>Pseudomonadota</taxon>
        <taxon>Betaproteobacteria</taxon>
        <taxon>Burkholderiales</taxon>
        <taxon>Sphaerotilaceae</taxon>
        <taxon>Rubrivivax</taxon>
    </lineage>
</organism>
<protein>
    <submittedName>
        <fullName evidence="2">Alpha/beta hydrolase</fullName>
    </submittedName>
</protein>
<feature type="chain" id="PRO_5018671309" evidence="1">
    <location>
        <begin position="22"/>
        <end position="295"/>
    </location>
</feature>
<dbReference type="PROSITE" id="PS51257">
    <property type="entry name" value="PROKAR_LIPOPROTEIN"/>
    <property type="match status" value="1"/>
</dbReference>
<name>A0A3S2VYE5_9BURK</name>
<dbReference type="Gene3D" id="3.40.50.1820">
    <property type="entry name" value="alpha/beta hydrolase"/>
    <property type="match status" value="1"/>
</dbReference>
<dbReference type="OrthoDB" id="4568724at2"/>
<dbReference type="GO" id="GO:0016787">
    <property type="term" value="F:hydrolase activity"/>
    <property type="evidence" value="ECO:0007669"/>
    <property type="project" value="UniProtKB-KW"/>
</dbReference>
<comment type="caution">
    <text evidence="2">The sequence shown here is derived from an EMBL/GenBank/DDBJ whole genome shotgun (WGS) entry which is preliminary data.</text>
</comment>
<gene>
    <name evidence="2" type="ORF">ENE75_09795</name>
</gene>
<dbReference type="RefSeq" id="WP_128198071.1">
    <property type="nucleotide sequence ID" value="NZ_SACT01000002.1"/>
</dbReference>
<sequence>MRSLAALATLTLAACAAPAIATEPRTEPQPVADTLLIGGTVYDVRWGLPAGEPLALAIVEHGFTRRCDNLRGTLQAWVDAGLMTLCIDASMVAGNPELADALAELLVTEGLVGPGGQPVPARTVVGGHSAGGAFAVRLGWQLAQAAPDRIAGAVLFDPVASGARFVDELRGLAAFGQRPVLAVTANASGCNAQHNAYPGLRAAAADDIAAGGDGFVGAQLLQSSTHVDAEGGDSDLLGWVACRQGPPRPGNVKALRELTATWAADVARGVRTPSAYPGGALFERLRDADRAATID</sequence>
<proteinExistence type="predicted"/>
<reference evidence="2 3" key="1">
    <citation type="submission" date="2019-01" db="EMBL/GenBank/DDBJ databases">
        <authorList>
            <person name="Chen W.-M."/>
        </authorList>
    </citation>
    <scope>NUCLEOTIDE SEQUENCE [LARGE SCALE GENOMIC DNA]</scope>
    <source>
        <strain evidence="2 3">ICH-3</strain>
    </source>
</reference>
<keyword evidence="1" id="KW-0732">Signal</keyword>
<evidence type="ECO:0000256" key="1">
    <source>
        <dbReference type="SAM" id="SignalP"/>
    </source>
</evidence>
<keyword evidence="2" id="KW-0378">Hydrolase</keyword>
<keyword evidence="3" id="KW-1185">Reference proteome</keyword>
<accession>A0A3S2VYE5</accession>
<evidence type="ECO:0000313" key="3">
    <source>
        <dbReference type="Proteomes" id="UP000288178"/>
    </source>
</evidence>
<dbReference type="SUPFAM" id="SSF53474">
    <property type="entry name" value="alpha/beta-Hydrolases"/>
    <property type="match status" value="1"/>
</dbReference>
<dbReference type="Proteomes" id="UP000288178">
    <property type="component" value="Unassembled WGS sequence"/>
</dbReference>
<evidence type="ECO:0000313" key="2">
    <source>
        <dbReference type="EMBL" id="RVT52699.1"/>
    </source>
</evidence>